<gene>
    <name evidence="4" type="ORF">FH607_015760</name>
</gene>
<feature type="domain" description="DUF8094" evidence="3">
    <location>
        <begin position="36"/>
        <end position="97"/>
    </location>
</feature>
<dbReference type="OrthoDB" id="3510378at2"/>
<organism evidence="4 5">
    <name type="scientific">Streptomyces mimosae</name>
    <dbReference type="NCBI Taxonomy" id="2586635"/>
    <lineage>
        <taxon>Bacteria</taxon>
        <taxon>Bacillati</taxon>
        <taxon>Actinomycetota</taxon>
        <taxon>Actinomycetes</taxon>
        <taxon>Kitasatosporales</taxon>
        <taxon>Streptomycetaceae</taxon>
        <taxon>Streptomyces</taxon>
    </lineage>
</organism>
<feature type="domain" description="DUF8094" evidence="3">
    <location>
        <begin position="138"/>
        <end position="360"/>
    </location>
</feature>
<accession>A0A5N6A7A9</accession>
<comment type="caution">
    <text evidence="4">The sequence shown here is derived from an EMBL/GenBank/DDBJ whole genome shotgun (WGS) entry which is preliminary data.</text>
</comment>
<dbReference type="PROSITE" id="PS51257">
    <property type="entry name" value="PROKAR_LIPOPROTEIN"/>
    <property type="match status" value="1"/>
</dbReference>
<evidence type="ECO:0000313" key="5">
    <source>
        <dbReference type="Proteomes" id="UP000314251"/>
    </source>
</evidence>
<evidence type="ECO:0000313" key="4">
    <source>
        <dbReference type="EMBL" id="KAB8164677.1"/>
    </source>
</evidence>
<feature type="signal peptide" evidence="2">
    <location>
        <begin position="1"/>
        <end position="22"/>
    </location>
</feature>
<feature type="compositionally biased region" description="Acidic residues" evidence="1">
    <location>
        <begin position="94"/>
        <end position="138"/>
    </location>
</feature>
<dbReference type="InterPro" id="IPR058407">
    <property type="entry name" value="DUF8094"/>
</dbReference>
<evidence type="ECO:0000256" key="1">
    <source>
        <dbReference type="SAM" id="MobiDB-lite"/>
    </source>
</evidence>
<feature type="chain" id="PRO_5038576956" description="DUF8094 domain-containing protein" evidence="2">
    <location>
        <begin position="23"/>
        <end position="363"/>
    </location>
</feature>
<name>A0A5N6A7A9_9ACTN</name>
<sequence>MRLRARLTTTTAGLLVSLATVASLSGCMTVHGETAVVPAATENEAEQVLEHYFEVTNEARRTYDAELNATVEAGALAEINGAALIAQGALAEDQAAEEGEEAPPEEETGGEAPPEEETGEEGSAENGTAEEESTEEDGGLTPVNPRFLIPQQAGWPKFFMVDTEIQDSDYRWLMTFSRDSVDEPWKARYLSVLQPSAIPEFAEDEDGFLEEIQISSESTGLSVIPSELGETYATYLAEGQGSFLGGPHTSEVLATRDEWANDPAVGIEYADVPQEEKEHPTFAVRTADGGALVLFTMRMDEKRTWAEGQTPVIEELVQPLMQGTATRAVTLQRYATFTAYVPEGEDPVDLRARMGGVFNALGE</sequence>
<dbReference type="AlphaFoldDB" id="A0A5N6A7A9"/>
<keyword evidence="2" id="KW-0732">Signal</keyword>
<evidence type="ECO:0000259" key="3">
    <source>
        <dbReference type="Pfam" id="PF26366"/>
    </source>
</evidence>
<keyword evidence="5" id="KW-1185">Reference proteome</keyword>
<dbReference type="RefSeq" id="WP_139668924.1">
    <property type="nucleotide sequence ID" value="NZ_VDLY02000009.1"/>
</dbReference>
<protein>
    <recommendedName>
        <fullName evidence="3">DUF8094 domain-containing protein</fullName>
    </recommendedName>
</protein>
<dbReference type="EMBL" id="VDLY02000009">
    <property type="protein sequence ID" value="KAB8164677.1"/>
    <property type="molecule type" value="Genomic_DNA"/>
</dbReference>
<evidence type="ECO:0000256" key="2">
    <source>
        <dbReference type="SAM" id="SignalP"/>
    </source>
</evidence>
<feature type="region of interest" description="Disordered" evidence="1">
    <location>
        <begin position="91"/>
        <end position="146"/>
    </location>
</feature>
<reference evidence="4" key="1">
    <citation type="submission" date="2019-10" db="EMBL/GenBank/DDBJ databases">
        <title>Nonomuraea sp. nov., isolated from Phyllanthus amarus.</title>
        <authorList>
            <person name="Klykleung N."/>
            <person name="Tanasupawat S."/>
        </authorList>
    </citation>
    <scope>NUCLEOTIDE SEQUENCE [LARGE SCALE GENOMIC DNA]</scope>
    <source>
        <strain evidence="4">3MP-10</strain>
    </source>
</reference>
<dbReference type="Proteomes" id="UP000314251">
    <property type="component" value="Unassembled WGS sequence"/>
</dbReference>
<proteinExistence type="predicted"/>
<dbReference type="Pfam" id="PF26366">
    <property type="entry name" value="DUF8094"/>
    <property type="match status" value="2"/>
</dbReference>